<dbReference type="GO" id="GO:0008199">
    <property type="term" value="F:ferric iron binding"/>
    <property type="evidence" value="ECO:0007669"/>
    <property type="project" value="InterPro"/>
</dbReference>
<keyword evidence="4" id="KW-1185">Reference proteome</keyword>
<dbReference type="AlphaFoldDB" id="A0A2S6BXK9"/>
<organism evidence="3 4">
    <name type="scientific">Cercospora berteroae</name>
    <dbReference type="NCBI Taxonomy" id="357750"/>
    <lineage>
        <taxon>Eukaryota</taxon>
        <taxon>Fungi</taxon>
        <taxon>Dikarya</taxon>
        <taxon>Ascomycota</taxon>
        <taxon>Pezizomycotina</taxon>
        <taxon>Dothideomycetes</taxon>
        <taxon>Dothideomycetidae</taxon>
        <taxon>Mycosphaerellales</taxon>
        <taxon>Mycosphaerellaceae</taxon>
        <taxon>Cercospora</taxon>
    </lineage>
</organism>
<evidence type="ECO:0000256" key="1">
    <source>
        <dbReference type="SAM" id="SignalP"/>
    </source>
</evidence>
<comment type="caution">
    <text evidence="3">The sequence shown here is derived from an EMBL/GenBank/DDBJ whole genome shotgun (WGS) entry which is preliminary data.</text>
</comment>
<dbReference type="PANTHER" id="PTHR34315:SF1">
    <property type="entry name" value="INTRADIOL RING-CLEAVAGE DIOXYGENASES DOMAIN-CONTAINING PROTEIN-RELATED"/>
    <property type="match status" value="1"/>
</dbReference>
<dbReference type="SUPFAM" id="SSF49482">
    <property type="entry name" value="Aromatic compound dioxygenase"/>
    <property type="match status" value="1"/>
</dbReference>
<evidence type="ECO:0000259" key="2">
    <source>
        <dbReference type="Pfam" id="PF00775"/>
    </source>
</evidence>
<feature type="signal peptide" evidence="1">
    <location>
        <begin position="1"/>
        <end position="20"/>
    </location>
</feature>
<dbReference type="InterPro" id="IPR015889">
    <property type="entry name" value="Intradiol_dOase_core"/>
</dbReference>
<feature type="chain" id="PRO_5015727023" description="Intradiol ring-cleavage dioxygenases domain-containing protein" evidence="1">
    <location>
        <begin position="21"/>
        <end position="383"/>
    </location>
</feature>
<protein>
    <recommendedName>
        <fullName evidence="2">Intradiol ring-cleavage dioxygenases domain-containing protein</fullName>
    </recommendedName>
</protein>
<dbReference type="Pfam" id="PF00775">
    <property type="entry name" value="Dioxygenase_C"/>
    <property type="match status" value="1"/>
</dbReference>
<dbReference type="EMBL" id="PNEN01001713">
    <property type="protein sequence ID" value="PPJ52207.1"/>
    <property type="molecule type" value="Genomic_DNA"/>
</dbReference>
<dbReference type="CDD" id="cd03457">
    <property type="entry name" value="intradiol_dioxygenase_like"/>
    <property type="match status" value="1"/>
</dbReference>
<proteinExistence type="predicted"/>
<evidence type="ECO:0000313" key="4">
    <source>
        <dbReference type="Proteomes" id="UP000237631"/>
    </source>
</evidence>
<dbReference type="PANTHER" id="PTHR34315">
    <property type="match status" value="1"/>
</dbReference>
<gene>
    <name evidence="3" type="ORF">CBER1_09751</name>
</gene>
<dbReference type="OrthoDB" id="121380at2759"/>
<dbReference type="Gene3D" id="2.60.130.10">
    <property type="entry name" value="Aromatic compound dioxygenase"/>
    <property type="match status" value="1"/>
</dbReference>
<accession>A0A2S6BXK9</accession>
<dbReference type="GO" id="GO:0016702">
    <property type="term" value="F:oxidoreductase activity, acting on single donors with incorporation of molecular oxygen, incorporation of two atoms of oxygen"/>
    <property type="evidence" value="ECO:0007669"/>
    <property type="project" value="InterPro"/>
</dbReference>
<sequence>MAPITSLLAFGLLAATGVLSHPGHSVAEEAAERGHWLRTVKPRSVQSCANDLKRRGHHEQAVTRRSELARLAHAKRGLNQPTVQRRDFADYNISHASNLDVGLGSDERELFADDSSCLLQPETTQGPYYVDGEIVRNDMSEDQVGIPLYLSIQLVDTSTCEPVPAVFVDVWHCNSTGVYSGAINPSNGNPNDTSNQGTTFLRAVQQTDINGVVQFQSIFPGHYIGRAVHIHVLTHNVNSTTIRTNGTLINAASNHTAHASHVGQIFFDQDLISQVEATAPYNTNTQELLNNDEDGILYQEARGSDPFVEYVLVGDKIEDGVLAWASLGIDPAADVVTPSVATYEKDGTDVNEDFKYTGPRSGPISEVGIPGEEGAAVAGGAKL</sequence>
<dbReference type="InterPro" id="IPR000627">
    <property type="entry name" value="Intradiol_dOase_C"/>
</dbReference>
<evidence type="ECO:0000313" key="3">
    <source>
        <dbReference type="EMBL" id="PPJ52207.1"/>
    </source>
</evidence>
<feature type="domain" description="Intradiol ring-cleavage dioxygenases" evidence="2">
    <location>
        <begin position="131"/>
        <end position="243"/>
    </location>
</feature>
<dbReference type="STRING" id="357750.A0A2S6BXK9"/>
<name>A0A2S6BXK9_9PEZI</name>
<dbReference type="Proteomes" id="UP000237631">
    <property type="component" value="Unassembled WGS sequence"/>
</dbReference>
<keyword evidence="1" id="KW-0732">Signal</keyword>
<reference evidence="4" key="1">
    <citation type="journal article" date="2017" name="bioRxiv">
        <title>Conservation of a gene cluster reveals novel cercosporin biosynthetic mechanisms and extends production to the genus Colletotrichum.</title>
        <authorList>
            <person name="de Jonge R."/>
            <person name="Ebert M.K."/>
            <person name="Huitt-Roehl C.R."/>
            <person name="Pal P."/>
            <person name="Suttle J.C."/>
            <person name="Spanner R.E."/>
            <person name="Neubauer J.D."/>
            <person name="Jurick W.M.II."/>
            <person name="Stott K.A."/>
            <person name="Secor G.A."/>
            <person name="Thomma B.P.H.J."/>
            <person name="Van de Peer Y."/>
            <person name="Townsend C.A."/>
            <person name="Bolton M.D."/>
        </authorList>
    </citation>
    <scope>NUCLEOTIDE SEQUENCE [LARGE SCALE GENOMIC DNA]</scope>
    <source>
        <strain evidence="4">CBS538.71</strain>
    </source>
</reference>